<feature type="domain" description="GPI inositol-deacylase PGAP1-like alpha/beta" evidence="2">
    <location>
        <begin position="227"/>
        <end position="280"/>
    </location>
</feature>
<evidence type="ECO:0000313" key="3">
    <source>
        <dbReference type="EMBL" id="GAA5120969.1"/>
    </source>
</evidence>
<feature type="compositionally biased region" description="Basic and acidic residues" evidence="1">
    <location>
        <begin position="315"/>
        <end position="326"/>
    </location>
</feature>
<dbReference type="Proteomes" id="UP001500804">
    <property type="component" value="Unassembled WGS sequence"/>
</dbReference>
<dbReference type="Gene3D" id="3.40.50.1820">
    <property type="entry name" value="alpha/beta hydrolase"/>
    <property type="match status" value="1"/>
</dbReference>
<evidence type="ECO:0000313" key="4">
    <source>
        <dbReference type="Proteomes" id="UP001500804"/>
    </source>
</evidence>
<accession>A0ABP9NLD5</accession>
<proteinExistence type="predicted"/>
<reference evidence="4" key="1">
    <citation type="journal article" date="2019" name="Int. J. Syst. Evol. Microbiol.">
        <title>The Global Catalogue of Microorganisms (GCM) 10K type strain sequencing project: providing services to taxonomists for standard genome sequencing and annotation.</title>
        <authorList>
            <consortium name="The Broad Institute Genomics Platform"/>
            <consortium name="The Broad Institute Genome Sequencing Center for Infectious Disease"/>
            <person name="Wu L."/>
            <person name="Ma J."/>
        </authorList>
    </citation>
    <scope>NUCLEOTIDE SEQUENCE [LARGE SCALE GENOMIC DNA]</scope>
    <source>
        <strain evidence="4">JCM 18302</strain>
    </source>
</reference>
<gene>
    <name evidence="3" type="ORF">GCM10023320_29080</name>
</gene>
<comment type="caution">
    <text evidence="3">The sequence shown here is derived from an EMBL/GenBank/DDBJ whole genome shotgun (WGS) entry which is preliminary data.</text>
</comment>
<dbReference type="InterPro" id="IPR012908">
    <property type="entry name" value="PGAP1-ab_dom-like"/>
</dbReference>
<dbReference type="RefSeq" id="WP_345605555.1">
    <property type="nucleotide sequence ID" value="NZ_BAABJO010000009.1"/>
</dbReference>
<sequence>MAVIPSERGEIATSAEIVSDLLGHLTVTTKRVHRAVARRGFARFLPAPVRAAQESVTASVYGLVWAGITVVGGAVVDVLDSVERTRTARPFTTTPRGRHLAGLLNGVVGDRLHDHYPRLASPMRIRVDGADVEPESAALARHFPAAAGKVVVFVHGVIETEEWWNTPARAHAGDPAAISVDFGARLTRDLGCSSVHVRYNSGRHISDNGADLADLLERLGTAWPVPVRELALVGHSMGGLVARSALHQGYARGLAWSRRTRHLVCLGSPHTGAPLERGANILTAVLGEFDESAPIAALIAGRSAGIKDLRHGSLHRQEWHGRDPDAPRPAFSRRPYRPPDGVEHSNLAATAWRAPGPLSDRVGDLLIPTASALAPTPPARRCTIRGLNHRDLLTHDAVYAQLLGWLST</sequence>
<evidence type="ECO:0000259" key="2">
    <source>
        <dbReference type="Pfam" id="PF07819"/>
    </source>
</evidence>
<feature type="region of interest" description="Disordered" evidence="1">
    <location>
        <begin position="315"/>
        <end position="342"/>
    </location>
</feature>
<dbReference type="SUPFAM" id="SSF53474">
    <property type="entry name" value="alpha/beta-Hydrolases"/>
    <property type="match status" value="1"/>
</dbReference>
<organism evidence="3 4">
    <name type="scientific">Pseudonocardia adelaidensis</name>
    <dbReference type="NCBI Taxonomy" id="648754"/>
    <lineage>
        <taxon>Bacteria</taxon>
        <taxon>Bacillati</taxon>
        <taxon>Actinomycetota</taxon>
        <taxon>Actinomycetes</taxon>
        <taxon>Pseudonocardiales</taxon>
        <taxon>Pseudonocardiaceae</taxon>
        <taxon>Pseudonocardia</taxon>
    </lineage>
</organism>
<dbReference type="Pfam" id="PF07819">
    <property type="entry name" value="PGAP1"/>
    <property type="match status" value="1"/>
</dbReference>
<protein>
    <submittedName>
        <fullName evidence="3">Permease</fullName>
    </submittedName>
</protein>
<dbReference type="EMBL" id="BAABJO010000009">
    <property type="protein sequence ID" value="GAA5120969.1"/>
    <property type="molecule type" value="Genomic_DNA"/>
</dbReference>
<evidence type="ECO:0000256" key="1">
    <source>
        <dbReference type="SAM" id="MobiDB-lite"/>
    </source>
</evidence>
<name>A0ABP9NLD5_9PSEU</name>
<keyword evidence="4" id="KW-1185">Reference proteome</keyword>
<dbReference type="InterPro" id="IPR029058">
    <property type="entry name" value="AB_hydrolase_fold"/>
</dbReference>